<evidence type="ECO:0000313" key="4">
    <source>
        <dbReference type="Proteomes" id="UP000245946"/>
    </source>
</evidence>
<keyword evidence="4" id="KW-1185">Reference proteome</keyword>
<feature type="compositionally biased region" description="Low complexity" evidence="1">
    <location>
        <begin position="75"/>
        <end position="87"/>
    </location>
</feature>
<organism evidence="3 4">
    <name type="scientific">Tilletiopsis washingtonensis</name>
    <dbReference type="NCBI Taxonomy" id="58919"/>
    <lineage>
        <taxon>Eukaryota</taxon>
        <taxon>Fungi</taxon>
        <taxon>Dikarya</taxon>
        <taxon>Basidiomycota</taxon>
        <taxon>Ustilaginomycotina</taxon>
        <taxon>Exobasidiomycetes</taxon>
        <taxon>Entylomatales</taxon>
        <taxon>Entylomatales incertae sedis</taxon>
        <taxon>Tilletiopsis</taxon>
    </lineage>
</organism>
<feature type="chain" id="PRO_5016452309" evidence="2">
    <location>
        <begin position="23"/>
        <end position="1185"/>
    </location>
</feature>
<feature type="signal peptide" evidence="2">
    <location>
        <begin position="1"/>
        <end position="22"/>
    </location>
</feature>
<gene>
    <name evidence="3" type="ORF">FA09DRAFT_339876</name>
</gene>
<feature type="region of interest" description="Disordered" evidence="1">
    <location>
        <begin position="1136"/>
        <end position="1158"/>
    </location>
</feature>
<evidence type="ECO:0000313" key="3">
    <source>
        <dbReference type="EMBL" id="PWN96959.1"/>
    </source>
</evidence>
<feature type="region of interest" description="Disordered" evidence="1">
    <location>
        <begin position="450"/>
        <end position="470"/>
    </location>
</feature>
<dbReference type="EMBL" id="KZ819297">
    <property type="protein sequence ID" value="PWN96959.1"/>
    <property type="molecule type" value="Genomic_DNA"/>
</dbReference>
<keyword evidence="2" id="KW-0732">Signal</keyword>
<sequence length="1185" mass="129511">MRCARASLSSCASLGLPGLAAAAGSRRGPLALRLASLLPLTAGPSRLPQPLALAARPITTRPPAFFHPSRPDFLPSPSSSASSSAAPDAQPTHEPHSHTFYVPSLPQPPPLEALPPRHHDLQHAVNLDDADAAWAAWLALEGETLDASLLRCFWWQIASYSPYLPPAADFDEHSALRQDALRQAGEAVRAARTLRQRLTDIWTALQDGEREALGPLASQRYVYAHLLPSLLLEEMQSVAPLDTLYDVQEAQLCAALTWLPEHSASLVRRAARLLASSGHLALAVEALQDAPAALDAPLGAHIVSLAASDESARQGATGLLQVLSQPGAHPARHVLTLNTLVSLLDERDVEALLAEMQSDSWLAPYAALHLLKRSHTVRAEVLQYAQSKPSPATEGRDEAARGRRSARSEALELPDEPEMLKSFRDIDARSALMHQVAAQLAQEALETLRAPRSGKSRAGQDAETARRTTPRALRRAMQLWLSAPEAVPTPLQADEMLVSCVFEHLDSASRAGPGVLRAADSAMLPLLRSLTAVLYQREARSTHARRRTFDLRKRSTLSAEERAQQLKLKPASHAALLEAHLMLGDEAGALALWRDLVAREVFPGQERDGAGQIRHRTRGDVLLRREYYDVILDSCVVSAASSSGSYVSGAAIDRTPNVSPTEAMLLMSLRMAHSPLDPPPDHVILKVVRGLLQHDGLAAMHLLQQLADAQVPLTARLATAIVRAFHDAGAEWADQTLSLAEAFVSQWCRRANKDNAGRVTLRNALTEGPRGSILEQVREWLAIGKTRQRDAPPLLLFALAVSAAGRSFVDYTPERRVRTFDLFNAMRLLLQAQLLSPTALQRTQIGRDGYRSWFGDFAASQVRSGAIQYQTLLAAYNGALRTVQAAPAYETGHSELQLEPLRLEPTQLLPDALHASPRKTQSAAPDEDDSLFSTVRRELEDVLGVPGNAQTWALRITGYLMPYQPPPAPGDPHPPSWASLEMSRAEVFDAPLRPERLSAALQLFRLAGEAKYHRGGDYVPPSQRERIEPPRQQVRIKSQDAGRLVVCLARASRFEEAQEVLDEFWARHLGSSHGTPGGWTAGIIGAELALHAMQGRAETLELKLAEAQRLGYRLTPHWKRNLRLWLRQKGGSVAALAPAQQVSPADPPREAAELPLPEREDEWRRRVFSALASGQPAWSRGGELV</sequence>
<feature type="region of interest" description="Disordered" evidence="1">
    <location>
        <begin position="386"/>
        <end position="412"/>
    </location>
</feature>
<feature type="compositionally biased region" description="Basic and acidic residues" evidence="1">
    <location>
        <begin position="1147"/>
        <end position="1158"/>
    </location>
</feature>
<feature type="compositionally biased region" description="Basic and acidic residues" evidence="1">
    <location>
        <begin position="394"/>
        <end position="410"/>
    </location>
</feature>
<feature type="region of interest" description="Disordered" evidence="1">
    <location>
        <begin position="69"/>
        <end position="117"/>
    </location>
</feature>
<name>A0A316Z5S1_9BASI</name>
<accession>A0A316Z5S1</accession>
<dbReference type="OrthoDB" id="10307003at2759"/>
<dbReference type="RefSeq" id="XP_025597238.1">
    <property type="nucleotide sequence ID" value="XM_025744260.1"/>
</dbReference>
<protein>
    <submittedName>
        <fullName evidence="3">Uncharacterized protein</fullName>
    </submittedName>
</protein>
<evidence type="ECO:0000256" key="1">
    <source>
        <dbReference type="SAM" id="MobiDB-lite"/>
    </source>
</evidence>
<reference evidence="3 4" key="1">
    <citation type="journal article" date="2018" name="Mol. Biol. Evol.">
        <title>Broad Genomic Sampling Reveals a Smut Pathogenic Ancestry of the Fungal Clade Ustilaginomycotina.</title>
        <authorList>
            <person name="Kijpornyongpan T."/>
            <person name="Mondo S.J."/>
            <person name="Barry K."/>
            <person name="Sandor L."/>
            <person name="Lee J."/>
            <person name="Lipzen A."/>
            <person name="Pangilinan J."/>
            <person name="LaButti K."/>
            <person name="Hainaut M."/>
            <person name="Henrissat B."/>
            <person name="Grigoriev I.V."/>
            <person name="Spatafora J.W."/>
            <person name="Aime M.C."/>
        </authorList>
    </citation>
    <scope>NUCLEOTIDE SEQUENCE [LARGE SCALE GENOMIC DNA]</scope>
    <source>
        <strain evidence="3 4">MCA 4186</strain>
    </source>
</reference>
<evidence type="ECO:0000256" key="2">
    <source>
        <dbReference type="SAM" id="SignalP"/>
    </source>
</evidence>
<proteinExistence type="predicted"/>
<dbReference type="AlphaFoldDB" id="A0A316Z5S1"/>
<dbReference type="GeneID" id="37271804"/>
<dbReference type="Proteomes" id="UP000245946">
    <property type="component" value="Unassembled WGS sequence"/>
</dbReference>